<dbReference type="Proteomes" id="UP000837857">
    <property type="component" value="Chromosome 18"/>
</dbReference>
<name>A0ABN8IBB0_9NEOP</name>
<feature type="non-terminal residue" evidence="1">
    <location>
        <position position="77"/>
    </location>
</feature>
<evidence type="ECO:0000313" key="2">
    <source>
        <dbReference type="Proteomes" id="UP000837857"/>
    </source>
</evidence>
<reference evidence="1" key="1">
    <citation type="submission" date="2022-03" db="EMBL/GenBank/DDBJ databases">
        <authorList>
            <person name="Martin H S."/>
        </authorList>
    </citation>
    <scope>NUCLEOTIDE SEQUENCE</scope>
</reference>
<gene>
    <name evidence="1" type="ORF">IPOD504_LOCUS6042</name>
</gene>
<accession>A0ABN8IBB0</accession>
<proteinExistence type="predicted"/>
<dbReference type="EMBL" id="OW152830">
    <property type="protein sequence ID" value="CAH2048404.1"/>
    <property type="molecule type" value="Genomic_DNA"/>
</dbReference>
<sequence>MQACKGQTRVLSLFKGIKVKSPPAGSLADVTENATEGTGPQGSYCFFGALHTLLAVAALPAGICRWHLPQVAAEHEA</sequence>
<evidence type="ECO:0000313" key="1">
    <source>
        <dbReference type="EMBL" id="CAH2048404.1"/>
    </source>
</evidence>
<keyword evidence="2" id="KW-1185">Reference proteome</keyword>
<protein>
    <submittedName>
        <fullName evidence="1">Uncharacterized protein</fullName>
    </submittedName>
</protein>
<organism evidence="1 2">
    <name type="scientific">Iphiclides podalirius</name>
    <name type="common">scarce swallowtail</name>
    <dbReference type="NCBI Taxonomy" id="110791"/>
    <lineage>
        <taxon>Eukaryota</taxon>
        <taxon>Metazoa</taxon>
        <taxon>Ecdysozoa</taxon>
        <taxon>Arthropoda</taxon>
        <taxon>Hexapoda</taxon>
        <taxon>Insecta</taxon>
        <taxon>Pterygota</taxon>
        <taxon>Neoptera</taxon>
        <taxon>Endopterygota</taxon>
        <taxon>Lepidoptera</taxon>
        <taxon>Glossata</taxon>
        <taxon>Ditrysia</taxon>
        <taxon>Papilionoidea</taxon>
        <taxon>Papilionidae</taxon>
        <taxon>Papilioninae</taxon>
        <taxon>Iphiclides</taxon>
    </lineage>
</organism>